<evidence type="ECO:0000259" key="5">
    <source>
        <dbReference type="Pfam" id="PF22181"/>
    </source>
</evidence>
<evidence type="ECO:0000256" key="2">
    <source>
        <dbReference type="ARBA" id="ARBA00022679"/>
    </source>
</evidence>
<dbReference type="EMBL" id="VLLP01000001">
    <property type="protein sequence ID" value="TWJ29890.1"/>
    <property type="molecule type" value="Genomic_DNA"/>
</dbReference>
<name>A0A562WHV2_9ACTN</name>
<dbReference type="InterPro" id="IPR029044">
    <property type="entry name" value="Nucleotide-diphossugar_trans"/>
</dbReference>
<protein>
    <submittedName>
        <fullName evidence="6">Glycosyltransferase involved in cell wall biosynthesis</fullName>
    </submittedName>
</protein>
<keyword evidence="2 6" id="KW-0808">Transferase</keyword>
<evidence type="ECO:0000259" key="4">
    <source>
        <dbReference type="Pfam" id="PF00535"/>
    </source>
</evidence>
<dbReference type="PANTHER" id="PTHR22916">
    <property type="entry name" value="GLYCOSYLTRANSFERASE"/>
    <property type="match status" value="1"/>
</dbReference>
<sequence>MQPDVSVVVPVYDTMPYLRACLASLLGQTIGHRRMEIVAVDDGSTDGGGRLLDQLAARYPDTVRVRHQANSGGPANPCNRGLELATGRYVFFVGSDDRLGPEALERLVTAADRYTSDVVAGRAVGVNSRHMFQEIFAESRVDVDLFDSALPWSLANIKLFRRDLVERHHLRFHEDMPILSDQPFTLEACYRARRVSVLADYDYYHAVRRLDARNITYRSRLEQRLRCVELLVDRVAELIPAGKQRDAVLRRHFGLEVAHLVGDDLPRLDDPTRERVYGVVRRLVDRYLTDDLRDGLDIETRLRLSAVAGGGLDDLLAVIGQDAERGVPPTVVAGNRWHAGYPGVGLPAWTDVTGVRADWLARLDAVAVGWEGNRSLTVTARSPQPDLGRLVGGPIRVRAGRIPGDTLDVTPDARGTLVRVRFPVDRLLAGSATTGQRHPLRVEVDGTDGRGTAALRAPGLTPARPRIRRHGTRLYAVTTSLDARTGHLVLAVVPVTAARLAARLRRGVAERDGRGGPAGVGRPGWAGRGGPAGVGRAPGRAVPSGPDSGVHRRWRRPRPGSRDARSSRPTGRHATTTRSSRRTRRASCWSARRSSRCGPGGRRWSTRSPRNATARSCCTVCTSPSTASARGPTTRPGAPASCCCTGWRSPGSWRSSATAG</sequence>
<dbReference type="Gene3D" id="3.90.550.10">
    <property type="entry name" value="Spore Coat Polysaccharide Biosynthesis Protein SpsA, Chain A"/>
    <property type="match status" value="1"/>
</dbReference>
<dbReference type="SUPFAM" id="SSF53448">
    <property type="entry name" value="Nucleotide-diphospho-sugar transferases"/>
    <property type="match status" value="1"/>
</dbReference>
<feature type="domain" description="Glycosyltransferase 2-like" evidence="4">
    <location>
        <begin position="6"/>
        <end position="127"/>
    </location>
</feature>
<feature type="domain" description="TarS/TarP linker" evidence="5">
    <location>
        <begin position="229"/>
        <end position="318"/>
    </location>
</feature>
<evidence type="ECO:0000256" key="3">
    <source>
        <dbReference type="SAM" id="MobiDB-lite"/>
    </source>
</evidence>
<accession>A0A562WHV2</accession>
<comment type="caution">
    <text evidence="6">The sequence shown here is derived from an EMBL/GenBank/DDBJ whole genome shotgun (WGS) entry which is preliminary data.</text>
</comment>
<dbReference type="PANTHER" id="PTHR22916:SF51">
    <property type="entry name" value="GLYCOSYLTRANSFERASE EPSH-RELATED"/>
    <property type="match status" value="1"/>
</dbReference>
<dbReference type="CDD" id="cd00761">
    <property type="entry name" value="Glyco_tranf_GTA_type"/>
    <property type="match status" value="1"/>
</dbReference>
<dbReference type="GO" id="GO:0016757">
    <property type="term" value="F:glycosyltransferase activity"/>
    <property type="evidence" value="ECO:0007669"/>
    <property type="project" value="UniProtKB-KW"/>
</dbReference>
<dbReference type="InterPro" id="IPR001173">
    <property type="entry name" value="Glyco_trans_2-like"/>
</dbReference>
<feature type="compositionally biased region" description="Low complexity" evidence="3">
    <location>
        <begin position="567"/>
        <end position="578"/>
    </location>
</feature>
<gene>
    <name evidence="6" type="ORF">JD81_03421</name>
</gene>
<dbReference type="Pfam" id="PF22181">
    <property type="entry name" value="TarS_linker"/>
    <property type="match status" value="1"/>
</dbReference>
<dbReference type="AlphaFoldDB" id="A0A562WHV2"/>
<proteinExistence type="predicted"/>
<feature type="compositionally biased region" description="Gly residues" evidence="3">
    <location>
        <begin position="515"/>
        <end position="533"/>
    </location>
</feature>
<organism evidence="6 7">
    <name type="scientific">Micromonospora sagamiensis</name>
    <dbReference type="NCBI Taxonomy" id="47875"/>
    <lineage>
        <taxon>Bacteria</taxon>
        <taxon>Bacillati</taxon>
        <taxon>Actinomycetota</taxon>
        <taxon>Actinomycetes</taxon>
        <taxon>Micromonosporales</taxon>
        <taxon>Micromonosporaceae</taxon>
        <taxon>Micromonospora</taxon>
    </lineage>
</organism>
<dbReference type="InterPro" id="IPR054028">
    <property type="entry name" value="TarS/TarP_linker"/>
</dbReference>
<dbReference type="Proteomes" id="UP000319728">
    <property type="component" value="Unassembled WGS sequence"/>
</dbReference>
<feature type="region of interest" description="Disordered" evidence="3">
    <location>
        <begin position="509"/>
        <end position="609"/>
    </location>
</feature>
<evidence type="ECO:0000313" key="7">
    <source>
        <dbReference type="Proteomes" id="UP000319728"/>
    </source>
</evidence>
<keyword evidence="1" id="KW-0328">Glycosyltransferase</keyword>
<evidence type="ECO:0000256" key="1">
    <source>
        <dbReference type="ARBA" id="ARBA00022676"/>
    </source>
</evidence>
<keyword evidence="7" id="KW-1185">Reference proteome</keyword>
<reference evidence="6 7" key="1">
    <citation type="submission" date="2019-07" db="EMBL/GenBank/DDBJ databases">
        <title>R&amp;d 2014.</title>
        <authorList>
            <person name="Klenk H.-P."/>
        </authorList>
    </citation>
    <scope>NUCLEOTIDE SEQUENCE [LARGE SCALE GENOMIC DNA]</scope>
    <source>
        <strain evidence="6 7">DSM 43912</strain>
    </source>
</reference>
<dbReference type="Pfam" id="PF00535">
    <property type="entry name" value="Glycos_transf_2"/>
    <property type="match status" value="1"/>
</dbReference>
<feature type="compositionally biased region" description="Low complexity" evidence="3">
    <location>
        <begin position="534"/>
        <end position="543"/>
    </location>
</feature>
<evidence type="ECO:0000313" key="6">
    <source>
        <dbReference type="EMBL" id="TWJ29890.1"/>
    </source>
</evidence>